<dbReference type="KEGG" id="ovi:T265_06121"/>
<dbReference type="CTD" id="20320303"/>
<dbReference type="Proteomes" id="UP000054324">
    <property type="component" value="Unassembled WGS sequence"/>
</dbReference>
<reference evidence="1 2" key="1">
    <citation type="submission" date="2013-11" db="EMBL/GenBank/DDBJ databases">
        <title>Opisthorchis viverrini - life in the bile duct.</title>
        <authorList>
            <person name="Young N.D."/>
            <person name="Nagarajan N."/>
            <person name="Lin S.J."/>
            <person name="Korhonen P.K."/>
            <person name="Jex A.R."/>
            <person name="Hall R.S."/>
            <person name="Safavi-Hemami H."/>
            <person name="Kaewkong W."/>
            <person name="Bertrand D."/>
            <person name="Gao S."/>
            <person name="Seet Q."/>
            <person name="Wongkham S."/>
            <person name="Teh B.T."/>
            <person name="Wongkham C."/>
            <person name="Intapan P.M."/>
            <person name="Maleewong W."/>
            <person name="Yang X."/>
            <person name="Hu M."/>
            <person name="Wang Z."/>
            <person name="Hofmann A."/>
            <person name="Sternberg P.W."/>
            <person name="Tan P."/>
            <person name="Wang J."/>
            <person name="Gasser R.B."/>
        </authorList>
    </citation>
    <scope>NUCLEOTIDE SEQUENCE [LARGE SCALE GENOMIC DNA]</scope>
</reference>
<accession>A0A074ZHH2</accession>
<protein>
    <submittedName>
        <fullName evidence="1">Uncharacterized protein</fullName>
    </submittedName>
</protein>
<name>A0A074ZHH2_OPIVI</name>
<proteinExistence type="predicted"/>
<dbReference type="EMBL" id="KL596741">
    <property type="protein sequence ID" value="KER26688.1"/>
    <property type="molecule type" value="Genomic_DNA"/>
</dbReference>
<sequence length="191" mass="21113">MLVAPPDLSNWFSDASCQQYYQAKENVCIDGRYHSVGHLLPPNGNAGLQQKGGLNRNIQGRLLQAAYETAERLERNAPNLKFTPGWTPKLKLGPASVKETYKETALTSANDCSAYAIPIKPTQLLVLDTSFNASSRWTTKNSISSCLVTDPPTPTHTIWSSDNDRRTHEDVSVPLLEQAKSHNHTTKQPVL</sequence>
<dbReference type="GeneID" id="20320303"/>
<evidence type="ECO:0000313" key="1">
    <source>
        <dbReference type="EMBL" id="KER26688.1"/>
    </source>
</evidence>
<organism evidence="1 2">
    <name type="scientific">Opisthorchis viverrini</name>
    <name type="common">Southeast Asian liver fluke</name>
    <dbReference type="NCBI Taxonomy" id="6198"/>
    <lineage>
        <taxon>Eukaryota</taxon>
        <taxon>Metazoa</taxon>
        <taxon>Spiralia</taxon>
        <taxon>Lophotrochozoa</taxon>
        <taxon>Platyhelminthes</taxon>
        <taxon>Trematoda</taxon>
        <taxon>Digenea</taxon>
        <taxon>Opisthorchiida</taxon>
        <taxon>Opisthorchiata</taxon>
        <taxon>Opisthorchiidae</taxon>
        <taxon>Opisthorchis</taxon>
    </lineage>
</organism>
<dbReference type="AlphaFoldDB" id="A0A074ZHH2"/>
<dbReference type="RefSeq" id="XP_009169571.1">
    <property type="nucleotide sequence ID" value="XM_009171307.1"/>
</dbReference>
<evidence type="ECO:0000313" key="2">
    <source>
        <dbReference type="Proteomes" id="UP000054324"/>
    </source>
</evidence>
<keyword evidence="2" id="KW-1185">Reference proteome</keyword>
<gene>
    <name evidence="1" type="ORF">T265_06121</name>
</gene>